<name>A0A8K1CHE5_PYTOL</name>
<evidence type="ECO:0000313" key="1">
    <source>
        <dbReference type="EMBL" id="TMW63033.1"/>
    </source>
</evidence>
<keyword evidence="2" id="KW-1185">Reference proteome</keyword>
<accession>A0A8K1CHE5</accession>
<organism evidence="1 2">
    <name type="scientific">Pythium oligandrum</name>
    <name type="common">Mycoparasitic fungus</name>
    <dbReference type="NCBI Taxonomy" id="41045"/>
    <lineage>
        <taxon>Eukaryota</taxon>
        <taxon>Sar</taxon>
        <taxon>Stramenopiles</taxon>
        <taxon>Oomycota</taxon>
        <taxon>Peronosporomycetes</taxon>
        <taxon>Pythiales</taxon>
        <taxon>Pythiaceae</taxon>
        <taxon>Pythium</taxon>
    </lineage>
</organism>
<dbReference type="Proteomes" id="UP000794436">
    <property type="component" value="Unassembled WGS sequence"/>
</dbReference>
<comment type="caution">
    <text evidence="1">The sequence shown here is derived from an EMBL/GenBank/DDBJ whole genome shotgun (WGS) entry which is preliminary data.</text>
</comment>
<gene>
    <name evidence="1" type="ORF">Poli38472_005651</name>
</gene>
<dbReference type="AlphaFoldDB" id="A0A8K1CHE5"/>
<dbReference type="EMBL" id="SPLM01000073">
    <property type="protein sequence ID" value="TMW63033.1"/>
    <property type="molecule type" value="Genomic_DNA"/>
</dbReference>
<reference evidence="1" key="1">
    <citation type="submission" date="2019-03" db="EMBL/GenBank/DDBJ databases">
        <title>Long read genome sequence of the mycoparasitic Pythium oligandrum ATCC 38472 isolated from sugarbeet rhizosphere.</title>
        <authorList>
            <person name="Gaulin E."/>
        </authorList>
    </citation>
    <scope>NUCLEOTIDE SEQUENCE</scope>
    <source>
        <strain evidence="1">ATCC 38472_TT</strain>
    </source>
</reference>
<dbReference type="OrthoDB" id="67386at2759"/>
<protein>
    <submittedName>
        <fullName evidence="1">Uncharacterized protein</fullName>
    </submittedName>
</protein>
<proteinExistence type="predicted"/>
<evidence type="ECO:0000313" key="2">
    <source>
        <dbReference type="Proteomes" id="UP000794436"/>
    </source>
</evidence>
<sequence>MVLAYLRQLGAAHERLKKRIHSFRIPLSKNGQRAMSVVYFSVPVIGGYFVMKWAERRADRNFQLEEDKIRNATGASTTKSVQRQNEQLRRMLEHAKKE</sequence>